<dbReference type="GO" id="GO:0015288">
    <property type="term" value="F:porin activity"/>
    <property type="evidence" value="ECO:0007669"/>
    <property type="project" value="TreeGrafter"/>
</dbReference>
<comment type="caution">
    <text evidence="8">The sequence shown here is derived from an EMBL/GenBank/DDBJ whole genome shotgun (WGS) entry which is preliminary data.</text>
</comment>
<evidence type="ECO:0000256" key="1">
    <source>
        <dbReference type="ARBA" id="ARBA00004442"/>
    </source>
</evidence>
<proteinExistence type="inferred from homology"/>
<dbReference type="Pfam" id="PF02321">
    <property type="entry name" value="OEP"/>
    <property type="match status" value="2"/>
</dbReference>
<organism evidence="8 9">
    <name type="scientific">Ginsengibacter hankyongi</name>
    <dbReference type="NCBI Taxonomy" id="2607284"/>
    <lineage>
        <taxon>Bacteria</taxon>
        <taxon>Pseudomonadati</taxon>
        <taxon>Bacteroidota</taxon>
        <taxon>Chitinophagia</taxon>
        <taxon>Chitinophagales</taxon>
        <taxon>Chitinophagaceae</taxon>
        <taxon>Ginsengibacter</taxon>
    </lineage>
</organism>
<dbReference type="Proteomes" id="UP000326903">
    <property type="component" value="Unassembled WGS sequence"/>
</dbReference>
<dbReference type="PANTHER" id="PTHR30026">
    <property type="entry name" value="OUTER MEMBRANE PROTEIN TOLC"/>
    <property type="match status" value="1"/>
</dbReference>
<keyword evidence="3" id="KW-0813">Transport</keyword>
<evidence type="ECO:0000313" key="8">
    <source>
        <dbReference type="EMBL" id="KAA9041040.1"/>
    </source>
</evidence>
<dbReference type="GO" id="GO:0009279">
    <property type="term" value="C:cell outer membrane"/>
    <property type="evidence" value="ECO:0007669"/>
    <property type="project" value="UniProtKB-SubCell"/>
</dbReference>
<accession>A0A5J5IJ19</accession>
<protein>
    <submittedName>
        <fullName evidence="8">TolC family protein</fullName>
    </submittedName>
</protein>
<dbReference type="SUPFAM" id="SSF56954">
    <property type="entry name" value="Outer membrane efflux proteins (OEP)"/>
    <property type="match status" value="1"/>
</dbReference>
<name>A0A5J5IJ19_9BACT</name>
<evidence type="ECO:0000313" key="9">
    <source>
        <dbReference type="Proteomes" id="UP000326903"/>
    </source>
</evidence>
<dbReference type="GO" id="GO:1990281">
    <property type="term" value="C:efflux pump complex"/>
    <property type="evidence" value="ECO:0007669"/>
    <property type="project" value="TreeGrafter"/>
</dbReference>
<reference evidence="8 9" key="1">
    <citation type="submission" date="2019-09" db="EMBL/GenBank/DDBJ databases">
        <title>Draft genome sequence of Ginsengibacter sp. BR5-29.</title>
        <authorList>
            <person name="Im W.-T."/>
        </authorList>
    </citation>
    <scope>NUCLEOTIDE SEQUENCE [LARGE SCALE GENOMIC DNA]</scope>
    <source>
        <strain evidence="8 9">BR5-29</strain>
    </source>
</reference>
<dbReference type="InterPro" id="IPR051906">
    <property type="entry name" value="TolC-like"/>
</dbReference>
<keyword evidence="9" id="KW-1185">Reference proteome</keyword>
<keyword evidence="4" id="KW-1134">Transmembrane beta strand</keyword>
<evidence type="ECO:0000256" key="5">
    <source>
        <dbReference type="ARBA" id="ARBA00022692"/>
    </source>
</evidence>
<evidence type="ECO:0000256" key="6">
    <source>
        <dbReference type="ARBA" id="ARBA00023136"/>
    </source>
</evidence>
<dbReference type="InterPro" id="IPR003423">
    <property type="entry name" value="OMP_efflux"/>
</dbReference>
<gene>
    <name evidence="8" type="ORF">FW778_03085</name>
</gene>
<dbReference type="Gene3D" id="1.20.1600.10">
    <property type="entry name" value="Outer membrane efflux proteins (OEP)"/>
    <property type="match status" value="1"/>
</dbReference>
<keyword evidence="6" id="KW-0472">Membrane</keyword>
<keyword evidence="5" id="KW-0812">Transmembrane</keyword>
<comment type="subcellular location">
    <subcellularLocation>
        <location evidence="1">Cell outer membrane</location>
    </subcellularLocation>
</comment>
<evidence type="ECO:0000256" key="4">
    <source>
        <dbReference type="ARBA" id="ARBA00022452"/>
    </source>
</evidence>
<comment type="similarity">
    <text evidence="2">Belongs to the outer membrane factor (OMF) (TC 1.B.17) family.</text>
</comment>
<sequence length="451" mass="51013">MLFFHQKKHRYMRRFRKIFLLIFIQFFVFHYHLFAQDSLLTADEAVKYAIQHNFGITISKNEIDIGKINNNWANAGAVPLVNATANKVVGVNNLQQKLNNGTVITKNGNTTQNFNAGLAVNWTVFDGLKMFATKRRLEELERNGEYAFKKNLNETVYNVISSYYNVVTINEQIKSTLEQITLYRDRNDLAQRRLEIGTGAKYEVLEAQVDLNEQYSLLLSLQNSLALAKTSLNNLMGKIPDTSYNVVDTITVNELPTIENAQTKIAKQNPDILLANSDLTILFETKKEINAERLPVVTLNGFYNFARNKNGAGFTLLNQTYGPSGSVGVALPLFRGSVVKKQLAVTDIQIKNQQITQAQIKNNIETLLRNAYINYNNSLKLVDLEKSNLVLATENIYIANERYKKLNITSVELRQIQISYSDAKNRLYNALNQAKLAEAQVALLTGDIANL</sequence>
<evidence type="ECO:0000256" key="2">
    <source>
        <dbReference type="ARBA" id="ARBA00007613"/>
    </source>
</evidence>
<dbReference type="EMBL" id="VYQF01000001">
    <property type="protein sequence ID" value="KAA9041040.1"/>
    <property type="molecule type" value="Genomic_DNA"/>
</dbReference>
<evidence type="ECO:0000256" key="7">
    <source>
        <dbReference type="ARBA" id="ARBA00023237"/>
    </source>
</evidence>
<keyword evidence="7" id="KW-0998">Cell outer membrane</keyword>
<dbReference type="GO" id="GO:0015562">
    <property type="term" value="F:efflux transmembrane transporter activity"/>
    <property type="evidence" value="ECO:0007669"/>
    <property type="project" value="InterPro"/>
</dbReference>
<dbReference type="AlphaFoldDB" id="A0A5J5IJ19"/>
<dbReference type="PANTHER" id="PTHR30026:SF20">
    <property type="entry name" value="OUTER MEMBRANE PROTEIN TOLC"/>
    <property type="match status" value="1"/>
</dbReference>
<evidence type="ECO:0000256" key="3">
    <source>
        <dbReference type="ARBA" id="ARBA00022448"/>
    </source>
</evidence>